<evidence type="ECO:0000256" key="2">
    <source>
        <dbReference type="ARBA" id="ARBA00022692"/>
    </source>
</evidence>
<dbReference type="AlphaFoldDB" id="A0A6V7WCT4"/>
<proteinExistence type="predicted"/>
<name>A0A6V7WCT4_MELEN</name>
<evidence type="ECO:0000259" key="5">
    <source>
        <dbReference type="Pfam" id="PF03522"/>
    </source>
</evidence>
<reference evidence="6 7" key="1">
    <citation type="submission" date="2020-08" db="EMBL/GenBank/DDBJ databases">
        <authorList>
            <person name="Koutsovoulos G."/>
            <person name="Danchin GJ E."/>
        </authorList>
    </citation>
    <scope>NUCLEOTIDE SEQUENCE [LARGE SCALE GENOMIC DNA]</scope>
</reference>
<protein>
    <recommendedName>
        <fullName evidence="5">SLC12A transporter C-terminal domain-containing protein</fullName>
    </recommendedName>
</protein>
<dbReference type="GO" id="GO:1990573">
    <property type="term" value="P:potassium ion import across plasma membrane"/>
    <property type="evidence" value="ECO:0007669"/>
    <property type="project" value="TreeGrafter"/>
</dbReference>
<sequence>MERILNNQEDEDQSLGSAFQTLPLPSDTFRFQTRVKQGTIDVWWLYDDGGLTLLIPYLLTKKGSYLEGAKLRVFTLAGVGKNLQQEQQSLATMLRKFRISADQVNVIPDFTSKKPDQKNLIKFEKLIEPLVLRKRGDEREEDRIQQEEFEEEQQQYKGLITETELDAQRERTWRQLRIAELLKRYSSGSDLIVVTLPVPRRGLISPALYLAWLEMMSSDLPPTLLLRGNQQSVLTFYS</sequence>
<dbReference type="GO" id="GO:0055064">
    <property type="term" value="P:chloride ion homeostasis"/>
    <property type="evidence" value="ECO:0007669"/>
    <property type="project" value="TreeGrafter"/>
</dbReference>
<dbReference type="Pfam" id="PF03522">
    <property type="entry name" value="SLC12"/>
    <property type="match status" value="1"/>
</dbReference>
<dbReference type="GO" id="GO:0055078">
    <property type="term" value="P:sodium ion homeostasis"/>
    <property type="evidence" value="ECO:0007669"/>
    <property type="project" value="TreeGrafter"/>
</dbReference>
<evidence type="ECO:0000313" key="7">
    <source>
        <dbReference type="Proteomes" id="UP000580250"/>
    </source>
</evidence>
<dbReference type="GO" id="GO:0055075">
    <property type="term" value="P:potassium ion homeostasis"/>
    <property type="evidence" value="ECO:0007669"/>
    <property type="project" value="TreeGrafter"/>
</dbReference>
<evidence type="ECO:0000313" key="6">
    <source>
        <dbReference type="EMBL" id="CAD2184805.1"/>
    </source>
</evidence>
<accession>A0A6V7WCT4</accession>
<dbReference type="EMBL" id="CAJEWN010000516">
    <property type="protein sequence ID" value="CAD2184805.1"/>
    <property type="molecule type" value="Genomic_DNA"/>
</dbReference>
<dbReference type="PANTHER" id="PTHR11827">
    <property type="entry name" value="SOLUTE CARRIER FAMILY 12, CATION COTRANSPORTERS"/>
    <property type="match status" value="1"/>
</dbReference>
<evidence type="ECO:0000256" key="4">
    <source>
        <dbReference type="ARBA" id="ARBA00023136"/>
    </source>
</evidence>
<comment type="subcellular location">
    <subcellularLocation>
        <location evidence="1">Membrane</location>
        <topology evidence="1">Multi-pass membrane protein</topology>
    </subcellularLocation>
</comment>
<evidence type="ECO:0000256" key="1">
    <source>
        <dbReference type="ARBA" id="ARBA00004141"/>
    </source>
</evidence>
<dbReference type="GO" id="GO:0008511">
    <property type="term" value="F:sodium:potassium:chloride symporter activity"/>
    <property type="evidence" value="ECO:0007669"/>
    <property type="project" value="TreeGrafter"/>
</dbReference>
<dbReference type="OrthoDB" id="2020542at2759"/>
<organism evidence="6 7">
    <name type="scientific">Meloidogyne enterolobii</name>
    <name type="common">Root-knot nematode worm</name>
    <name type="synonym">Meloidogyne mayaguensis</name>
    <dbReference type="NCBI Taxonomy" id="390850"/>
    <lineage>
        <taxon>Eukaryota</taxon>
        <taxon>Metazoa</taxon>
        <taxon>Ecdysozoa</taxon>
        <taxon>Nematoda</taxon>
        <taxon>Chromadorea</taxon>
        <taxon>Rhabditida</taxon>
        <taxon>Tylenchina</taxon>
        <taxon>Tylenchomorpha</taxon>
        <taxon>Tylenchoidea</taxon>
        <taxon>Meloidogynidae</taxon>
        <taxon>Meloidogyninae</taxon>
        <taxon>Meloidogyne</taxon>
    </lineage>
</organism>
<evidence type="ECO:0000256" key="3">
    <source>
        <dbReference type="ARBA" id="ARBA00022989"/>
    </source>
</evidence>
<dbReference type="PANTHER" id="PTHR11827:SF103">
    <property type="entry name" value="SODIUM CHLORIDE COTRANSPORTER 69, ISOFORM E"/>
    <property type="match status" value="1"/>
</dbReference>
<keyword evidence="2" id="KW-0812">Transmembrane</keyword>
<dbReference type="GO" id="GO:0016020">
    <property type="term" value="C:membrane"/>
    <property type="evidence" value="ECO:0007669"/>
    <property type="project" value="UniProtKB-SubCell"/>
</dbReference>
<feature type="domain" description="SLC12A transporter C-terminal" evidence="5">
    <location>
        <begin position="22"/>
        <end position="238"/>
    </location>
</feature>
<dbReference type="InterPro" id="IPR004842">
    <property type="entry name" value="SLC12A_fam"/>
</dbReference>
<keyword evidence="4" id="KW-0472">Membrane</keyword>
<dbReference type="InterPro" id="IPR018491">
    <property type="entry name" value="SLC12_C"/>
</dbReference>
<comment type="caution">
    <text evidence="6">The sequence shown here is derived from an EMBL/GenBank/DDBJ whole genome shotgun (WGS) entry which is preliminary data.</text>
</comment>
<dbReference type="GO" id="GO:0006884">
    <property type="term" value="P:cell volume homeostasis"/>
    <property type="evidence" value="ECO:0007669"/>
    <property type="project" value="TreeGrafter"/>
</dbReference>
<gene>
    <name evidence="6" type="ORF">MENT_LOCUS37183</name>
</gene>
<dbReference type="Proteomes" id="UP000580250">
    <property type="component" value="Unassembled WGS sequence"/>
</dbReference>
<keyword evidence="3" id="KW-1133">Transmembrane helix</keyword>